<dbReference type="InterPro" id="IPR014985">
    <property type="entry name" value="WbqC"/>
</dbReference>
<dbReference type="Pfam" id="PF08889">
    <property type="entry name" value="WbqC"/>
    <property type="match status" value="1"/>
</dbReference>
<dbReference type="EMBL" id="JAZDRO010000002">
    <property type="protein sequence ID" value="MEE2566467.1"/>
    <property type="molecule type" value="Genomic_DNA"/>
</dbReference>
<dbReference type="RefSeq" id="WP_330196007.1">
    <property type="nucleotide sequence ID" value="NZ_JAZDRO010000002.1"/>
</dbReference>
<accession>A0ABU7LY37</accession>
<evidence type="ECO:0000313" key="1">
    <source>
        <dbReference type="EMBL" id="MEE2566467.1"/>
    </source>
</evidence>
<proteinExistence type="predicted"/>
<comment type="caution">
    <text evidence="1">The sequence shown here is derived from an EMBL/GenBank/DDBJ whole genome shotgun (WGS) entry which is preliminary data.</text>
</comment>
<gene>
    <name evidence="1" type="ORF">V0U35_07210</name>
</gene>
<protein>
    <submittedName>
        <fullName evidence="1">WbqC family protein</fullName>
    </submittedName>
</protein>
<organism evidence="1 2">
    <name type="scientific">Hyphobacterium marinum</name>
    <dbReference type="NCBI Taxonomy" id="3116574"/>
    <lineage>
        <taxon>Bacteria</taxon>
        <taxon>Pseudomonadati</taxon>
        <taxon>Pseudomonadota</taxon>
        <taxon>Alphaproteobacteria</taxon>
        <taxon>Maricaulales</taxon>
        <taxon>Maricaulaceae</taxon>
        <taxon>Hyphobacterium</taxon>
    </lineage>
</organism>
<keyword evidence="2" id="KW-1185">Reference proteome</keyword>
<sequence>MRVCAIHQPNFFPWSGYFDKIRRADVFVILDAVDYPRAGSGGMGSWSNRVKLAINGEARWWGAPMVKQTQPTPINDSWIAGDPKWRNKALRSMQQAYAKAPNFKTAFDLVEPLILNPEQNISHYNVHAIRVIAEAMGLDSEIVLQSELGTEAASTDLLIEITKKTGADVYLAGGGAGGYQEDEKFAASGLELRYQNFKPIAYRPENDFIPGLSIIDYLMHVTDWSRFPEGDA</sequence>
<name>A0ABU7LY37_9PROT</name>
<reference evidence="1 2" key="1">
    <citation type="submission" date="2024-01" db="EMBL/GenBank/DDBJ databases">
        <title>Hyphobacterium bacterium isolated from marine sediment.</title>
        <authorList>
            <person name="Zhao S."/>
        </authorList>
    </citation>
    <scope>NUCLEOTIDE SEQUENCE [LARGE SCALE GENOMIC DNA]</scope>
    <source>
        <strain evidence="1 2">Y60-23</strain>
    </source>
</reference>
<evidence type="ECO:0000313" key="2">
    <source>
        <dbReference type="Proteomes" id="UP001310692"/>
    </source>
</evidence>
<dbReference type="Proteomes" id="UP001310692">
    <property type="component" value="Unassembled WGS sequence"/>
</dbReference>